<dbReference type="InterPro" id="IPR052515">
    <property type="entry name" value="Gfo/Idh/MocA_Oxidoreductase"/>
</dbReference>
<sequence>MEEIRWGIIGCGKVTEVKSGPALQKIEHSKLVAVMRRSAEKAEDYARRHNVSKWYSDADQLINDPEVNAIYVATPPETHAKYAIQAMKAGKPVYVEKPMALNFRECEEMNRVSKETGMPLFVAYYRRRLPGFLKVKELLEAKAIGDVRLVNIRFYRTFNEEEYNEGNLPWRVIPEIAGGGLFFDLAAHQLDILDAWFGPIRDVRGQAFNQAGAYPAEDMVLGNWLHETGVAGTGTWCFTTSEQNNLDEIEIIGSTGNIRLSTFEFTPVILETAAGKQEFPFPAPDHVQQNLLQTIVDELRGNGKAASTGESAARTSRVMDEMVSNFYSGK</sequence>
<dbReference type="PANTHER" id="PTHR43249">
    <property type="entry name" value="UDP-N-ACETYL-2-AMINO-2-DEOXY-D-GLUCURONATE OXIDASE"/>
    <property type="match status" value="1"/>
</dbReference>
<dbReference type="SUPFAM" id="SSF55347">
    <property type="entry name" value="Glyceraldehyde-3-phosphate dehydrogenase-like, C-terminal domain"/>
    <property type="match status" value="1"/>
</dbReference>
<dbReference type="SUPFAM" id="SSF51735">
    <property type="entry name" value="NAD(P)-binding Rossmann-fold domains"/>
    <property type="match status" value="1"/>
</dbReference>
<reference evidence="3 6" key="2">
    <citation type="submission" date="2019-10" db="EMBL/GenBank/DDBJ databases">
        <title>Prolixibacter strains distinguished by the presence of nitrate reductase genes were adept at nitrate-dependent anaerobic corrosion of metallic iron and carbon steel.</title>
        <authorList>
            <person name="Iino T."/>
            <person name="Shono N."/>
            <person name="Ito K."/>
            <person name="Nakamura R."/>
            <person name="Sueoka K."/>
            <person name="Harayama S."/>
            <person name="Ohkuma M."/>
        </authorList>
    </citation>
    <scope>NUCLEOTIDE SEQUENCE [LARGE SCALE GENOMIC DNA]</scope>
    <source>
        <strain evidence="3 6">MIC1-1</strain>
    </source>
</reference>
<dbReference type="InterPro" id="IPR000683">
    <property type="entry name" value="Gfo/Idh/MocA-like_OxRdtase_N"/>
</dbReference>
<evidence type="ECO:0000313" key="5">
    <source>
        <dbReference type="Proteomes" id="UP000240621"/>
    </source>
</evidence>
<accession>A0A2P8C9T1</accession>
<dbReference type="Proteomes" id="UP000396862">
    <property type="component" value="Unassembled WGS sequence"/>
</dbReference>
<name>A0A2P8C9T1_9BACT</name>
<dbReference type="EMBL" id="PYGC01000008">
    <property type="protein sequence ID" value="PSK81714.1"/>
    <property type="molecule type" value="Genomic_DNA"/>
</dbReference>
<feature type="domain" description="Gfo/Idh/MocA-like oxidoreductase N-terminal" evidence="1">
    <location>
        <begin position="4"/>
        <end position="124"/>
    </location>
</feature>
<evidence type="ECO:0000259" key="1">
    <source>
        <dbReference type="Pfam" id="PF01408"/>
    </source>
</evidence>
<keyword evidence="6" id="KW-1185">Reference proteome</keyword>
<dbReference type="AlphaFoldDB" id="A0A2P8C9T1"/>
<proteinExistence type="predicted"/>
<dbReference type="RefSeq" id="WP_106543014.1">
    <property type="nucleotide sequence ID" value="NZ_BLAU01000001.1"/>
</dbReference>
<dbReference type="Pfam" id="PF22725">
    <property type="entry name" value="GFO_IDH_MocA_C3"/>
    <property type="match status" value="1"/>
</dbReference>
<dbReference type="Pfam" id="PF01408">
    <property type="entry name" value="GFO_IDH_MocA"/>
    <property type="match status" value="1"/>
</dbReference>
<protein>
    <submittedName>
        <fullName evidence="3">Oxidoreductase</fullName>
    </submittedName>
    <submittedName>
        <fullName evidence="4">Putative dehydrogenase</fullName>
    </submittedName>
</protein>
<dbReference type="Gene3D" id="3.30.360.10">
    <property type="entry name" value="Dihydrodipicolinate Reductase, domain 2"/>
    <property type="match status" value="1"/>
</dbReference>
<dbReference type="OrthoDB" id="9795543at2"/>
<evidence type="ECO:0000259" key="2">
    <source>
        <dbReference type="Pfam" id="PF22725"/>
    </source>
</evidence>
<dbReference type="GO" id="GO:0000166">
    <property type="term" value="F:nucleotide binding"/>
    <property type="evidence" value="ECO:0007669"/>
    <property type="project" value="InterPro"/>
</dbReference>
<evidence type="ECO:0000313" key="3">
    <source>
        <dbReference type="EMBL" id="GET21235.1"/>
    </source>
</evidence>
<evidence type="ECO:0000313" key="6">
    <source>
        <dbReference type="Proteomes" id="UP000396862"/>
    </source>
</evidence>
<reference evidence="4 5" key="1">
    <citation type="submission" date="2018-03" db="EMBL/GenBank/DDBJ databases">
        <title>Genomic Encyclopedia of Archaeal and Bacterial Type Strains, Phase II (KMG-II): from individual species to whole genera.</title>
        <authorList>
            <person name="Goeker M."/>
        </authorList>
    </citation>
    <scope>NUCLEOTIDE SEQUENCE [LARGE SCALE GENOMIC DNA]</scope>
    <source>
        <strain evidence="4 5">DSM 27267</strain>
    </source>
</reference>
<comment type="caution">
    <text evidence="4">The sequence shown here is derived from an EMBL/GenBank/DDBJ whole genome shotgun (WGS) entry which is preliminary data.</text>
</comment>
<dbReference type="Gene3D" id="3.40.50.720">
    <property type="entry name" value="NAD(P)-binding Rossmann-like Domain"/>
    <property type="match status" value="1"/>
</dbReference>
<gene>
    <name evidence="4" type="ORF">CLV93_108112</name>
    <name evidence="3" type="ORF">JCM18694_14810</name>
</gene>
<evidence type="ECO:0000313" key="4">
    <source>
        <dbReference type="EMBL" id="PSK81714.1"/>
    </source>
</evidence>
<dbReference type="Proteomes" id="UP000240621">
    <property type="component" value="Unassembled WGS sequence"/>
</dbReference>
<dbReference type="InterPro" id="IPR055170">
    <property type="entry name" value="GFO_IDH_MocA-like_dom"/>
</dbReference>
<dbReference type="InterPro" id="IPR036291">
    <property type="entry name" value="NAD(P)-bd_dom_sf"/>
</dbReference>
<feature type="domain" description="GFO/IDH/MocA-like oxidoreductase" evidence="2">
    <location>
        <begin position="132"/>
        <end position="259"/>
    </location>
</feature>
<organism evidence="4 5">
    <name type="scientific">Prolixibacter denitrificans</name>
    <dbReference type="NCBI Taxonomy" id="1541063"/>
    <lineage>
        <taxon>Bacteria</taxon>
        <taxon>Pseudomonadati</taxon>
        <taxon>Bacteroidota</taxon>
        <taxon>Bacteroidia</taxon>
        <taxon>Marinilabiliales</taxon>
        <taxon>Prolixibacteraceae</taxon>
        <taxon>Prolixibacter</taxon>
    </lineage>
</organism>
<dbReference type="PANTHER" id="PTHR43249:SF1">
    <property type="entry name" value="D-GLUCOSIDE 3-DEHYDROGENASE"/>
    <property type="match status" value="1"/>
</dbReference>
<dbReference type="EMBL" id="BLAU01000001">
    <property type="protein sequence ID" value="GET21235.1"/>
    <property type="molecule type" value="Genomic_DNA"/>
</dbReference>